<dbReference type="Pfam" id="PF00361">
    <property type="entry name" value="Proton_antipo_M"/>
    <property type="match status" value="1"/>
</dbReference>
<feature type="domain" description="NADH-Ubiquinone oxidoreductase (complex I) chain 5 N-terminal" evidence="9">
    <location>
        <begin position="70"/>
        <end position="104"/>
    </location>
</feature>
<evidence type="ECO:0000256" key="2">
    <source>
        <dbReference type="ARBA" id="ARBA00009025"/>
    </source>
</evidence>
<feature type="transmembrane region" description="Helical" evidence="7">
    <location>
        <begin position="219"/>
        <end position="241"/>
    </location>
</feature>
<organism evidence="10 11">
    <name type="scientific">miscellaneous Crenarchaeota group-15 archaeon DG-45</name>
    <dbReference type="NCBI Taxonomy" id="1685127"/>
    <lineage>
        <taxon>Archaea</taxon>
        <taxon>Candidatus Bathyarchaeota</taxon>
        <taxon>MCG-15</taxon>
    </lineage>
</organism>
<dbReference type="InterPro" id="IPR001516">
    <property type="entry name" value="Proton_antipo_N"/>
</dbReference>
<dbReference type="AlphaFoldDB" id="A0A0M0BSL0"/>
<feature type="transmembrane region" description="Helical" evidence="7">
    <location>
        <begin position="423"/>
        <end position="444"/>
    </location>
</feature>
<evidence type="ECO:0008006" key="12">
    <source>
        <dbReference type="Google" id="ProtNLM"/>
    </source>
</evidence>
<feature type="transmembrane region" description="Helical" evidence="7">
    <location>
        <begin position="380"/>
        <end position="403"/>
    </location>
</feature>
<feature type="transmembrane region" description="Helical" evidence="7">
    <location>
        <begin position="148"/>
        <end position="166"/>
    </location>
</feature>
<dbReference type="GO" id="GO:0005886">
    <property type="term" value="C:plasma membrane"/>
    <property type="evidence" value="ECO:0007669"/>
    <property type="project" value="UniProtKB-SubCell"/>
</dbReference>
<dbReference type="Proteomes" id="UP000037210">
    <property type="component" value="Unassembled WGS sequence"/>
</dbReference>
<comment type="similarity">
    <text evidence="2">Belongs to the complex I subunit 4 family.</text>
</comment>
<feature type="domain" description="NADH:quinone oxidoreductase/Mrp antiporter transmembrane" evidence="8">
    <location>
        <begin position="142"/>
        <end position="416"/>
    </location>
</feature>
<evidence type="ECO:0000313" key="10">
    <source>
        <dbReference type="EMBL" id="KON31567.1"/>
    </source>
</evidence>
<feature type="transmembrane region" description="Helical" evidence="7">
    <location>
        <begin position="339"/>
        <end position="359"/>
    </location>
</feature>
<proteinExistence type="inferred from homology"/>
<dbReference type="EMBL" id="LFWZ01000002">
    <property type="protein sequence ID" value="KON31567.1"/>
    <property type="molecule type" value="Genomic_DNA"/>
</dbReference>
<dbReference type="GO" id="GO:0042773">
    <property type="term" value="P:ATP synthesis coupled electron transport"/>
    <property type="evidence" value="ECO:0007669"/>
    <property type="project" value="InterPro"/>
</dbReference>
<dbReference type="Pfam" id="PF00662">
    <property type="entry name" value="Proton_antipo_N"/>
    <property type="match status" value="1"/>
</dbReference>
<feature type="transmembrane region" description="Helical" evidence="7">
    <location>
        <begin position="30"/>
        <end position="50"/>
    </location>
</feature>
<feature type="transmembrane region" description="Helical" evidence="7">
    <location>
        <begin position="311"/>
        <end position="333"/>
    </location>
</feature>
<evidence type="ECO:0000259" key="8">
    <source>
        <dbReference type="Pfam" id="PF00361"/>
    </source>
</evidence>
<keyword evidence="4 7" id="KW-0812">Transmembrane</keyword>
<dbReference type="InterPro" id="IPR003918">
    <property type="entry name" value="NADH_UbQ_OxRdtase"/>
</dbReference>
<evidence type="ECO:0000256" key="5">
    <source>
        <dbReference type="ARBA" id="ARBA00022989"/>
    </source>
</evidence>
<dbReference type="InterPro" id="IPR010227">
    <property type="entry name" value="NADH_Q_OxRdtase_chainM/4"/>
</dbReference>
<gene>
    <name evidence="10" type="ORF">AC482_00350</name>
</gene>
<feature type="transmembrane region" description="Helical" evidence="7">
    <location>
        <begin position="178"/>
        <end position="199"/>
    </location>
</feature>
<evidence type="ECO:0000256" key="4">
    <source>
        <dbReference type="ARBA" id="ARBA00022692"/>
    </source>
</evidence>
<accession>A0A0M0BSL0</accession>
<comment type="caution">
    <text evidence="10">The sequence shown here is derived from an EMBL/GenBank/DDBJ whole genome shotgun (WGS) entry which is preliminary data.</text>
</comment>
<evidence type="ECO:0000256" key="6">
    <source>
        <dbReference type="ARBA" id="ARBA00023136"/>
    </source>
</evidence>
<dbReference type="GO" id="GO:0008137">
    <property type="term" value="F:NADH dehydrogenase (ubiquinone) activity"/>
    <property type="evidence" value="ECO:0007669"/>
    <property type="project" value="InterPro"/>
</dbReference>
<feature type="transmembrane region" description="Helical" evidence="7">
    <location>
        <begin position="79"/>
        <end position="102"/>
    </location>
</feature>
<keyword evidence="3" id="KW-1003">Cell membrane</keyword>
<dbReference type="PATRIC" id="fig|1685127.3.peg.1416"/>
<reference evidence="10 11" key="1">
    <citation type="submission" date="2015-06" db="EMBL/GenBank/DDBJ databases">
        <title>New insights into the roles of widespread benthic archaea in carbon and nitrogen cycling.</title>
        <authorList>
            <person name="Lazar C.S."/>
            <person name="Baker B.J."/>
            <person name="Seitz K.W."/>
            <person name="Hyde A.S."/>
            <person name="Dick G.J."/>
            <person name="Hinrichs K.-U."/>
            <person name="Teske A.P."/>
        </authorList>
    </citation>
    <scope>NUCLEOTIDE SEQUENCE [LARGE SCALE GENOMIC DNA]</scope>
    <source>
        <strain evidence="10">DG-45</strain>
    </source>
</reference>
<feature type="transmembrane region" description="Helical" evidence="7">
    <location>
        <begin position="6"/>
        <end position="23"/>
    </location>
</feature>
<keyword evidence="5 7" id="KW-1133">Transmembrane helix</keyword>
<evidence type="ECO:0000256" key="1">
    <source>
        <dbReference type="ARBA" id="ARBA00004651"/>
    </source>
</evidence>
<comment type="subcellular location">
    <subcellularLocation>
        <location evidence="1">Cell membrane</location>
        <topology evidence="1">Multi-pass membrane protein</topology>
    </subcellularLocation>
</comment>
<feature type="transmembrane region" description="Helical" evidence="7">
    <location>
        <begin position="123"/>
        <end position="142"/>
    </location>
</feature>
<dbReference type="PRINTS" id="PR01437">
    <property type="entry name" value="NUOXDRDTASE4"/>
</dbReference>
<evidence type="ECO:0000256" key="7">
    <source>
        <dbReference type="SAM" id="Phobius"/>
    </source>
</evidence>
<name>A0A0M0BSL0_9ARCH</name>
<keyword evidence="6 7" id="KW-0472">Membrane</keyword>
<feature type="transmembrane region" description="Helical" evidence="7">
    <location>
        <begin position="465"/>
        <end position="486"/>
    </location>
</feature>
<dbReference type="InterPro" id="IPR001750">
    <property type="entry name" value="ND/Mrp_TM"/>
</dbReference>
<evidence type="ECO:0000313" key="11">
    <source>
        <dbReference type="Proteomes" id="UP000037210"/>
    </source>
</evidence>
<evidence type="ECO:0000256" key="3">
    <source>
        <dbReference type="ARBA" id="ARBA00022475"/>
    </source>
</evidence>
<dbReference type="PANTHER" id="PTHR42703">
    <property type="entry name" value="NADH DEHYDROGENASE"/>
    <property type="match status" value="1"/>
</dbReference>
<dbReference type="NCBIfam" id="TIGR01972">
    <property type="entry name" value="NDH_I_M"/>
    <property type="match status" value="1"/>
</dbReference>
<feature type="transmembrane region" description="Helical" evidence="7">
    <location>
        <begin position="253"/>
        <end position="273"/>
    </location>
</feature>
<sequence>MPYSLTQVLLVPLIFAPIVYLAGRQMGKNTGWISVLPLLYTLFLIGNIAVDIQGGKSYSESYRWAPAAGLTFGMLVDGLSVWMLITINILCLMISVYSINYMEHRFHEEEHETGVHTPNSAYASYYALYLLYAVGMMGTVIATNLIQFYLFYELMLVPSWALINNYGYGERERIGMMYFLWTHVGAVILLAGILSSYWITGSFDISALSGVVGSPIAGWIAIAILIGFFTKMAVFGIHIWLPYAHGEAPTPISALLSPAMIGIGAYAAVRLIVIPLQPVFSKFGLVFSIWALLTLVYGGLMALAQDDIKRFLAYSSVSQMGYIFLGLASASTYGVSGAIFHYVSHGLGKCILFGVAGILMSQVGTRSIKEMGGLADRMPLTAVLTLMGFFTIGGVPPTIGFMSKFMIFSGVFTSALTNSPDRLLVAVVAIIMTVLTVGYSLWTVRRIFFGPLPEHLKEVKEATPIMTVPLLVFAVLAVIIGIYPSLVTDYLLPFIGSALHA</sequence>
<protein>
    <recommendedName>
        <fullName evidence="12">NADH:quinone oxidoreductase/Mrp antiporter membrane subunit domain-containing protein</fullName>
    </recommendedName>
</protein>
<dbReference type="InterPro" id="IPR050586">
    <property type="entry name" value="CPA3_Na-H_Antiporter_D"/>
</dbReference>
<evidence type="ECO:0000259" key="9">
    <source>
        <dbReference type="Pfam" id="PF00662"/>
    </source>
</evidence>
<feature type="transmembrane region" description="Helical" evidence="7">
    <location>
        <begin position="285"/>
        <end position="304"/>
    </location>
</feature>
<dbReference type="PANTHER" id="PTHR42703:SF1">
    <property type="entry name" value="NA(+)_H(+) ANTIPORTER SUBUNIT D1"/>
    <property type="match status" value="1"/>
</dbReference>